<comment type="similarity">
    <text evidence="2">Belongs to the NPC2 family.</text>
</comment>
<sequence>MQRYQSMISVALLALCLHGISAEVVEYRGCPGEAKCAINEVSITPCPEASEGRACTVYRGSNVSITFDFTPEFAANQLTADVSWTKPSLDLPFVGMDTEACKHTPCPTEAGKKQTYAYNLPIKKTYPPQHYDVKWKLTSENGDTCCLIVQINITKKTKRT</sequence>
<dbReference type="PANTHER" id="PTHR11306">
    <property type="entry name" value="NIEMANN PICK TYPE C2 PROTEIN NPC2-RELATED"/>
    <property type="match status" value="1"/>
</dbReference>
<keyword evidence="8" id="KW-1185">Reference proteome</keyword>
<dbReference type="GO" id="GO:0015918">
    <property type="term" value="P:sterol transport"/>
    <property type="evidence" value="ECO:0007669"/>
    <property type="project" value="InterPro"/>
</dbReference>
<dbReference type="OMA" id="PCADSVD"/>
<dbReference type="EnsemblMetazoa" id="ASIC004924-RA">
    <property type="protein sequence ID" value="ASIC004924-PA"/>
    <property type="gene ID" value="ASIC004924"/>
</dbReference>
<dbReference type="AlphaFoldDB" id="A0A084VI82"/>
<evidence type="ECO:0000256" key="2">
    <source>
        <dbReference type="ARBA" id="ARBA00006370"/>
    </source>
</evidence>
<feature type="domain" description="MD-2-related lipid-recognition" evidence="5">
    <location>
        <begin position="27"/>
        <end position="151"/>
    </location>
</feature>
<comment type="subcellular location">
    <subcellularLocation>
        <location evidence="1">Secreted</location>
    </subcellularLocation>
</comment>
<dbReference type="VEuPathDB" id="VectorBase:ASIS018013"/>
<dbReference type="SMART" id="SM00737">
    <property type="entry name" value="ML"/>
    <property type="match status" value="1"/>
</dbReference>
<dbReference type="InterPro" id="IPR039670">
    <property type="entry name" value="NPC2-like"/>
</dbReference>
<dbReference type="STRING" id="74873.A0A084VI82"/>
<dbReference type="Gene3D" id="2.60.40.770">
    <property type="match status" value="1"/>
</dbReference>
<dbReference type="GO" id="GO:0005576">
    <property type="term" value="C:extracellular region"/>
    <property type="evidence" value="ECO:0007669"/>
    <property type="project" value="UniProtKB-SubCell"/>
</dbReference>
<dbReference type="PANTHER" id="PTHR11306:SF55">
    <property type="entry name" value="GEO08227P1-RELATED"/>
    <property type="match status" value="1"/>
</dbReference>
<keyword evidence="3" id="KW-0964">Secreted</keyword>
<dbReference type="GO" id="GO:0032934">
    <property type="term" value="F:sterol binding"/>
    <property type="evidence" value="ECO:0007669"/>
    <property type="project" value="InterPro"/>
</dbReference>
<evidence type="ECO:0000313" key="8">
    <source>
        <dbReference type="Proteomes" id="UP000030765"/>
    </source>
</evidence>
<reference evidence="6 8" key="1">
    <citation type="journal article" date="2014" name="BMC Genomics">
        <title>Genome sequence of Anopheles sinensis provides insight into genetics basis of mosquito competence for malaria parasites.</title>
        <authorList>
            <person name="Zhou D."/>
            <person name="Zhang D."/>
            <person name="Ding G."/>
            <person name="Shi L."/>
            <person name="Hou Q."/>
            <person name="Ye Y."/>
            <person name="Xu Y."/>
            <person name="Zhou H."/>
            <person name="Xiong C."/>
            <person name="Li S."/>
            <person name="Yu J."/>
            <person name="Hong S."/>
            <person name="Yu X."/>
            <person name="Zou P."/>
            <person name="Chen C."/>
            <person name="Chang X."/>
            <person name="Wang W."/>
            <person name="Lv Y."/>
            <person name="Sun Y."/>
            <person name="Ma L."/>
            <person name="Shen B."/>
            <person name="Zhu C."/>
        </authorList>
    </citation>
    <scope>NUCLEOTIDE SEQUENCE [LARGE SCALE GENOMIC DNA]</scope>
</reference>
<evidence type="ECO:0000259" key="5">
    <source>
        <dbReference type="SMART" id="SM00737"/>
    </source>
</evidence>
<evidence type="ECO:0000313" key="7">
    <source>
        <dbReference type="EnsemblMetazoa" id="ASIC004924-PA"/>
    </source>
</evidence>
<name>A0A084VI82_ANOSI</name>
<gene>
    <name evidence="6" type="ORF">ZHAS_00004924</name>
</gene>
<feature type="signal peptide" evidence="4">
    <location>
        <begin position="1"/>
        <end position="22"/>
    </location>
</feature>
<dbReference type="InterPro" id="IPR003172">
    <property type="entry name" value="ML_dom"/>
</dbReference>
<proteinExistence type="inferred from homology"/>
<accession>A0A084VI82</accession>
<dbReference type="SUPFAM" id="SSF81296">
    <property type="entry name" value="E set domains"/>
    <property type="match status" value="1"/>
</dbReference>
<reference evidence="7" key="2">
    <citation type="submission" date="2020-05" db="UniProtKB">
        <authorList>
            <consortium name="EnsemblMetazoa"/>
        </authorList>
    </citation>
    <scope>IDENTIFICATION</scope>
</reference>
<feature type="chain" id="PRO_5001783538" evidence="4">
    <location>
        <begin position="23"/>
        <end position="160"/>
    </location>
</feature>
<keyword evidence="4" id="KW-0732">Signal</keyword>
<dbReference type="FunFam" id="2.60.40.770:FF:000001">
    <property type="entry name" value="NPC intracellular cholesterol transporter 2"/>
    <property type="match status" value="1"/>
</dbReference>
<evidence type="ECO:0000256" key="3">
    <source>
        <dbReference type="ARBA" id="ARBA00022525"/>
    </source>
</evidence>
<organism evidence="6">
    <name type="scientific">Anopheles sinensis</name>
    <name type="common">Mosquito</name>
    <dbReference type="NCBI Taxonomy" id="74873"/>
    <lineage>
        <taxon>Eukaryota</taxon>
        <taxon>Metazoa</taxon>
        <taxon>Ecdysozoa</taxon>
        <taxon>Arthropoda</taxon>
        <taxon>Hexapoda</taxon>
        <taxon>Insecta</taxon>
        <taxon>Pterygota</taxon>
        <taxon>Neoptera</taxon>
        <taxon>Endopterygota</taxon>
        <taxon>Diptera</taxon>
        <taxon>Nematocera</taxon>
        <taxon>Culicoidea</taxon>
        <taxon>Culicidae</taxon>
        <taxon>Anophelinae</taxon>
        <taxon>Anopheles</taxon>
    </lineage>
</organism>
<evidence type="ECO:0000256" key="1">
    <source>
        <dbReference type="ARBA" id="ARBA00004613"/>
    </source>
</evidence>
<dbReference type="InterPro" id="IPR014756">
    <property type="entry name" value="Ig_E-set"/>
</dbReference>
<protein>
    <submittedName>
        <fullName evidence="6">AGAP012352-PA-like protein</fullName>
    </submittedName>
    <submittedName>
        <fullName evidence="7">ML domain-containing protein</fullName>
    </submittedName>
</protein>
<evidence type="ECO:0000256" key="4">
    <source>
        <dbReference type="SAM" id="SignalP"/>
    </source>
</evidence>
<dbReference type="Proteomes" id="UP000030765">
    <property type="component" value="Unassembled WGS sequence"/>
</dbReference>
<dbReference type="EMBL" id="KE524853">
    <property type="protein sequence ID" value="KFB37676.1"/>
    <property type="molecule type" value="Genomic_DNA"/>
</dbReference>
<dbReference type="VEuPathDB" id="VectorBase:ASIC004924"/>
<dbReference type="OrthoDB" id="6576058at2759"/>
<dbReference type="EMBL" id="ATLV01013330">
    <property type="status" value="NOT_ANNOTATED_CDS"/>
    <property type="molecule type" value="Genomic_DNA"/>
</dbReference>
<dbReference type="Pfam" id="PF02221">
    <property type="entry name" value="E1_DerP2_DerF2"/>
    <property type="match status" value="1"/>
</dbReference>
<evidence type="ECO:0000313" key="6">
    <source>
        <dbReference type="EMBL" id="KFB37676.1"/>
    </source>
</evidence>